<keyword evidence="9" id="KW-1185">Reference proteome</keyword>
<organism evidence="8 9">
    <name type="scientific">Aedoeadaptatus coxii</name>
    <dbReference type="NCBI Taxonomy" id="755172"/>
    <lineage>
        <taxon>Bacteria</taxon>
        <taxon>Bacillati</taxon>
        <taxon>Bacillota</taxon>
        <taxon>Tissierellia</taxon>
        <taxon>Tissierellales</taxon>
        <taxon>Peptoniphilaceae</taxon>
        <taxon>Aedoeadaptatus</taxon>
    </lineage>
</organism>
<dbReference type="EMBL" id="LSDG01000045">
    <property type="protein sequence ID" value="KXB65148.1"/>
    <property type="molecule type" value="Genomic_DNA"/>
</dbReference>
<evidence type="ECO:0000256" key="3">
    <source>
        <dbReference type="ARBA" id="ARBA00022722"/>
    </source>
</evidence>
<dbReference type="InterPro" id="IPR037004">
    <property type="entry name" value="Exonuc_VII_ssu_sf"/>
</dbReference>
<protein>
    <recommendedName>
        <fullName evidence="6">Exodeoxyribonuclease 7 small subunit</fullName>
        <ecNumber evidence="6">3.1.11.6</ecNumber>
    </recommendedName>
    <alternativeName>
        <fullName evidence="6">Exodeoxyribonuclease VII small subunit</fullName>
        <shortName evidence="6">Exonuclease VII small subunit</shortName>
    </alternativeName>
</protein>
<evidence type="ECO:0000256" key="2">
    <source>
        <dbReference type="ARBA" id="ARBA00022490"/>
    </source>
</evidence>
<dbReference type="PATRIC" id="fig|755172.3.peg.1618"/>
<comment type="similarity">
    <text evidence="1 6">Belongs to the XseB family.</text>
</comment>
<comment type="function">
    <text evidence="6">Bidirectionally degrades single-stranded DNA into large acid-insoluble oligonucleotides, which are then degraded further into small acid-soluble oligonucleotides.</text>
</comment>
<evidence type="ECO:0000256" key="5">
    <source>
        <dbReference type="ARBA" id="ARBA00022839"/>
    </source>
</evidence>
<name>A0A134ABV5_9FIRM</name>
<reference evidence="9" key="1">
    <citation type="submission" date="2016-01" db="EMBL/GenBank/DDBJ databases">
        <authorList>
            <person name="Mitreva M."/>
            <person name="Pepin K.H."/>
            <person name="Mihindukulasuriya K.A."/>
            <person name="Fulton R."/>
            <person name="Fronick C."/>
            <person name="O'Laughlin M."/>
            <person name="Miner T."/>
            <person name="Herter B."/>
            <person name="Rosa B.A."/>
            <person name="Cordes M."/>
            <person name="Tomlinson C."/>
            <person name="Wollam A."/>
            <person name="Palsikar V.B."/>
            <person name="Mardis E.R."/>
            <person name="Wilson R.K."/>
        </authorList>
    </citation>
    <scope>NUCLEOTIDE SEQUENCE [LARGE SCALE GENOMIC DNA]</scope>
    <source>
        <strain evidence="9">DNF00729</strain>
    </source>
</reference>
<dbReference type="Gene3D" id="1.10.287.1040">
    <property type="entry name" value="Exonuclease VII, small subunit"/>
    <property type="match status" value="1"/>
</dbReference>
<dbReference type="GO" id="GO:0005737">
    <property type="term" value="C:cytoplasm"/>
    <property type="evidence" value="ECO:0007669"/>
    <property type="project" value="UniProtKB-SubCell"/>
</dbReference>
<sequence>MNYREKSEKLEKMVEQMENDDLTLEEMVALYEKSTALYKELEKDLSSLEQKVRILTDGMEKKEEDDESI</sequence>
<evidence type="ECO:0000313" key="9">
    <source>
        <dbReference type="Proteomes" id="UP000070442"/>
    </source>
</evidence>
<comment type="catalytic activity">
    <reaction evidence="6">
        <text>Exonucleolytic cleavage in either 5'- to 3'- or 3'- to 5'-direction to yield nucleoside 5'-phosphates.</text>
        <dbReference type="EC" id="3.1.11.6"/>
    </reaction>
</comment>
<evidence type="ECO:0000256" key="6">
    <source>
        <dbReference type="HAMAP-Rule" id="MF_00337"/>
    </source>
</evidence>
<dbReference type="STRING" id="755172.HMPREF1863_01656"/>
<dbReference type="AlphaFoldDB" id="A0A134ABV5"/>
<keyword evidence="2 6" id="KW-0963">Cytoplasm</keyword>
<evidence type="ECO:0000256" key="1">
    <source>
        <dbReference type="ARBA" id="ARBA00009998"/>
    </source>
</evidence>
<comment type="subcellular location">
    <subcellularLocation>
        <location evidence="6">Cytoplasm</location>
    </subcellularLocation>
</comment>
<gene>
    <name evidence="6" type="primary">xseB</name>
    <name evidence="8" type="ORF">HMPREF1863_01656</name>
</gene>
<dbReference type="HAMAP" id="MF_00337">
    <property type="entry name" value="Exonuc_7_S"/>
    <property type="match status" value="1"/>
</dbReference>
<evidence type="ECO:0000256" key="7">
    <source>
        <dbReference type="SAM" id="Coils"/>
    </source>
</evidence>
<dbReference type="OrthoDB" id="1697399at2"/>
<dbReference type="GO" id="GO:0009318">
    <property type="term" value="C:exodeoxyribonuclease VII complex"/>
    <property type="evidence" value="ECO:0007669"/>
    <property type="project" value="UniProtKB-UniRule"/>
</dbReference>
<keyword evidence="7" id="KW-0175">Coiled coil</keyword>
<dbReference type="GO" id="GO:0008855">
    <property type="term" value="F:exodeoxyribonuclease VII activity"/>
    <property type="evidence" value="ECO:0007669"/>
    <property type="project" value="UniProtKB-UniRule"/>
</dbReference>
<feature type="coiled-coil region" evidence="7">
    <location>
        <begin position="7"/>
        <end position="65"/>
    </location>
</feature>
<comment type="subunit">
    <text evidence="6">Heterooligomer composed of large and small subunits.</text>
</comment>
<comment type="caution">
    <text evidence="8">The sequence shown here is derived from an EMBL/GenBank/DDBJ whole genome shotgun (WGS) entry which is preliminary data.</text>
</comment>
<dbReference type="Pfam" id="PF02609">
    <property type="entry name" value="Exonuc_VII_S"/>
    <property type="match status" value="1"/>
</dbReference>
<accession>A0A134ABV5</accession>
<keyword evidence="5 6" id="KW-0269">Exonuclease</keyword>
<dbReference type="InterPro" id="IPR003761">
    <property type="entry name" value="Exonuc_VII_S"/>
</dbReference>
<keyword evidence="3 6" id="KW-0540">Nuclease</keyword>
<dbReference type="EC" id="3.1.11.6" evidence="6"/>
<evidence type="ECO:0000256" key="4">
    <source>
        <dbReference type="ARBA" id="ARBA00022801"/>
    </source>
</evidence>
<dbReference type="NCBIfam" id="TIGR01280">
    <property type="entry name" value="xseB"/>
    <property type="match status" value="1"/>
</dbReference>
<keyword evidence="4 6" id="KW-0378">Hydrolase</keyword>
<dbReference type="SUPFAM" id="SSF116842">
    <property type="entry name" value="XseB-like"/>
    <property type="match status" value="1"/>
</dbReference>
<dbReference type="RefSeq" id="WP_068369559.1">
    <property type="nucleotide sequence ID" value="NZ_KQ960182.1"/>
</dbReference>
<dbReference type="GO" id="GO:0006308">
    <property type="term" value="P:DNA catabolic process"/>
    <property type="evidence" value="ECO:0007669"/>
    <property type="project" value="UniProtKB-UniRule"/>
</dbReference>
<proteinExistence type="inferred from homology"/>
<evidence type="ECO:0000313" key="8">
    <source>
        <dbReference type="EMBL" id="KXB65148.1"/>
    </source>
</evidence>
<dbReference type="Proteomes" id="UP000070442">
    <property type="component" value="Unassembled WGS sequence"/>
</dbReference>